<evidence type="ECO:0000313" key="3">
    <source>
        <dbReference type="Proteomes" id="UP000008698"/>
    </source>
</evidence>
<feature type="transmembrane region" description="Helical" evidence="1">
    <location>
        <begin position="198"/>
        <end position="222"/>
    </location>
</feature>
<dbReference type="OMA" id="YLLTTFY"/>
<feature type="transmembrane region" description="Helical" evidence="1">
    <location>
        <begin position="242"/>
        <end position="268"/>
    </location>
</feature>
<proteinExistence type="predicted"/>
<feature type="transmembrane region" description="Helical" evidence="1">
    <location>
        <begin position="337"/>
        <end position="358"/>
    </location>
</feature>
<dbReference type="eggNOG" id="ENOG502RZT9">
    <property type="taxonomic scope" value="Eukaryota"/>
</dbReference>
<dbReference type="Proteomes" id="UP000008698">
    <property type="component" value="Unassembled WGS sequence"/>
</dbReference>
<dbReference type="HOGENOM" id="CLU_042059_1_1_1"/>
<accession>C9SVE5</accession>
<keyword evidence="1" id="KW-0472">Membrane</keyword>
<name>C9SVE5_VERA1</name>
<dbReference type="EMBL" id="DS985226">
    <property type="protein sequence ID" value="EEY22760.1"/>
    <property type="molecule type" value="Genomic_DNA"/>
</dbReference>
<evidence type="ECO:0000256" key="1">
    <source>
        <dbReference type="SAM" id="Phobius"/>
    </source>
</evidence>
<sequence>MPTLRRAAKRSEEAHYDGLQVDESTRALETVAANLESVTSHPESGVVEALGVVNDATEVVARKADDAIVTTKEAVASKVASKGRSKLPTVLQFPLVTLLSFSVSSLCYSFLNEWSGGELMNVGKSLDTWGEVGGSGGAGDFYLLSTFYNISTPTVLSALGIEMLSTFAPFTALRPLSGAHAPGSKGVANREIITDAPIQIYTTLLSALIYGITLFIALHTFLPTSLILYFENIPSLTPAYTANYLTILPITLAFGFAARTFIFTPFAATGRSKEDGRLGEFDPVTATLGETVAFNLWGYTSRAKVIILRTGVAMAVTGINTYLQTHMTVGGVETRGAAAYALPWVGATFFTGLALAFVGGEA</sequence>
<keyword evidence="3" id="KW-1185">Reference proteome</keyword>
<dbReference type="RefSeq" id="XP_003001074.1">
    <property type="nucleotide sequence ID" value="XM_003001028.1"/>
</dbReference>
<dbReference type="OrthoDB" id="5394254at2759"/>
<evidence type="ECO:0000313" key="2">
    <source>
        <dbReference type="EMBL" id="EEY22760.1"/>
    </source>
</evidence>
<reference evidence="3" key="1">
    <citation type="journal article" date="2011" name="PLoS Pathog.">
        <title>Comparative genomics yields insights into niche adaptation of plant vascular wilt pathogens.</title>
        <authorList>
            <person name="Klosterman S.J."/>
            <person name="Subbarao K.V."/>
            <person name="Kang S."/>
            <person name="Veronese P."/>
            <person name="Gold S.E."/>
            <person name="Thomma B.P.H.J."/>
            <person name="Chen Z."/>
            <person name="Henrissat B."/>
            <person name="Lee Y.-H."/>
            <person name="Park J."/>
            <person name="Garcia-Pedrajas M.D."/>
            <person name="Barbara D.J."/>
            <person name="Anchieta A."/>
            <person name="de Jonge R."/>
            <person name="Santhanam P."/>
            <person name="Maruthachalam K."/>
            <person name="Atallah Z."/>
            <person name="Amyotte S.G."/>
            <person name="Paz Z."/>
            <person name="Inderbitzin P."/>
            <person name="Hayes R.J."/>
            <person name="Heiman D.I."/>
            <person name="Young S."/>
            <person name="Zeng Q."/>
            <person name="Engels R."/>
            <person name="Galagan J."/>
            <person name="Cuomo C.A."/>
            <person name="Dobinson K.F."/>
            <person name="Ma L.-J."/>
        </authorList>
    </citation>
    <scope>NUCLEOTIDE SEQUENCE [LARGE SCALE GENOMIC DNA]</scope>
    <source>
        <strain evidence="3">VaMs.102 / ATCC MYA-4576 / FGSC 10136</strain>
    </source>
</reference>
<dbReference type="AlphaFoldDB" id="C9SVE5"/>
<dbReference type="GeneID" id="9534464"/>
<gene>
    <name evidence="2" type="ORF">VDBG_08870</name>
</gene>
<organism evidence="3">
    <name type="scientific">Verticillium alfalfae (strain VaMs.102 / ATCC MYA-4576 / FGSC 10136)</name>
    <name type="common">Verticillium wilt of alfalfa</name>
    <name type="synonym">Verticillium albo-atrum</name>
    <dbReference type="NCBI Taxonomy" id="526221"/>
    <lineage>
        <taxon>Eukaryota</taxon>
        <taxon>Fungi</taxon>
        <taxon>Dikarya</taxon>
        <taxon>Ascomycota</taxon>
        <taxon>Pezizomycotina</taxon>
        <taxon>Sordariomycetes</taxon>
        <taxon>Hypocreomycetidae</taxon>
        <taxon>Glomerellales</taxon>
        <taxon>Plectosphaerellaceae</taxon>
        <taxon>Verticillium</taxon>
    </lineage>
</organism>
<protein>
    <submittedName>
        <fullName evidence="2">Uncharacterized protein</fullName>
    </submittedName>
</protein>
<keyword evidence="1" id="KW-0812">Transmembrane</keyword>
<feature type="transmembrane region" description="Helical" evidence="1">
    <location>
        <begin position="306"/>
        <end position="325"/>
    </location>
</feature>
<keyword evidence="1" id="KW-1133">Transmembrane helix</keyword>
<dbReference type="KEGG" id="val:VDBG_08870"/>